<gene>
    <name evidence="1" type="ORF">H5410_057359</name>
</gene>
<organism evidence="1 2">
    <name type="scientific">Solanum commersonii</name>
    <name type="common">Commerson's wild potato</name>
    <name type="synonym">Commerson's nightshade</name>
    <dbReference type="NCBI Taxonomy" id="4109"/>
    <lineage>
        <taxon>Eukaryota</taxon>
        <taxon>Viridiplantae</taxon>
        <taxon>Streptophyta</taxon>
        <taxon>Embryophyta</taxon>
        <taxon>Tracheophyta</taxon>
        <taxon>Spermatophyta</taxon>
        <taxon>Magnoliopsida</taxon>
        <taxon>eudicotyledons</taxon>
        <taxon>Gunneridae</taxon>
        <taxon>Pentapetalae</taxon>
        <taxon>asterids</taxon>
        <taxon>lamiids</taxon>
        <taxon>Solanales</taxon>
        <taxon>Solanaceae</taxon>
        <taxon>Solanoideae</taxon>
        <taxon>Solaneae</taxon>
        <taxon>Solanum</taxon>
    </lineage>
</organism>
<sequence length="63" mass="7414">MINWPWKHIWKVKVHIKVACVSPGCYPKKITDMLCKTFISLRGIAWTMPRKIIEVLFSLEEAQ</sequence>
<reference evidence="1 2" key="1">
    <citation type="submission" date="2020-09" db="EMBL/GenBank/DDBJ databases">
        <title>De no assembly of potato wild relative species, Solanum commersonii.</title>
        <authorList>
            <person name="Cho K."/>
        </authorList>
    </citation>
    <scope>NUCLEOTIDE SEQUENCE [LARGE SCALE GENOMIC DNA]</scope>
    <source>
        <strain evidence="1">LZ3.2</strain>
        <tissue evidence="1">Leaf</tissue>
    </source>
</reference>
<dbReference type="EMBL" id="JACXVP010000011">
    <property type="protein sequence ID" value="KAG5577225.1"/>
    <property type="molecule type" value="Genomic_DNA"/>
</dbReference>
<protein>
    <submittedName>
        <fullName evidence="1">Uncharacterized protein</fullName>
    </submittedName>
</protein>
<keyword evidence="2" id="KW-1185">Reference proteome</keyword>
<name>A0A9J5WMT6_SOLCO</name>
<dbReference type="Proteomes" id="UP000824120">
    <property type="component" value="Chromosome 11"/>
</dbReference>
<evidence type="ECO:0000313" key="2">
    <source>
        <dbReference type="Proteomes" id="UP000824120"/>
    </source>
</evidence>
<proteinExistence type="predicted"/>
<accession>A0A9J5WMT6</accession>
<dbReference type="AlphaFoldDB" id="A0A9J5WMT6"/>
<comment type="caution">
    <text evidence="1">The sequence shown here is derived from an EMBL/GenBank/DDBJ whole genome shotgun (WGS) entry which is preliminary data.</text>
</comment>
<evidence type="ECO:0000313" key="1">
    <source>
        <dbReference type="EMBL" id="KAG5577225.1"/>
    </source>
</evidence>